<dbReference type="RefSeq" id="WP_344890336.1">
    <property type="nucleotide sequence ID" value="NZ_BAABAS010000004.1"/>
</dbReference>
<gene>
    <name evidence="1" type="ORF">GCM10022254_09630</name>
</gene>
<comment type="caution">
    <text evidence="1">The sequence shown here is derived from an EMBL/GenBank/DDBJ whole genome shotgun (WGS) entry which is preliminary data.</text>
</comment>
<accession>A0ABP8BTY3</accession>
<sequence>MTDFKARDRVRVTRRPKEGGVSVWEGVLVTVAPNGGFQLDGVHLGTGKPEHGYFSDAATLLRLYGCVQTVEVLAGDAGPGDAAAAAARLQERGDITARRQAFTIVRRPVRRR</sequence>
<evidence type="ECO:0000313" key="1">
    <source>
        <dbReference type="EMBL" id="GAA4226036.1"/>
    </source>
</evidence>
<organism evidence="1 2">
    <name type="scientific">Actinomadura meridiana</name>
    <dbReference type="NCBI Taxonomy" id="559626"/>
    <lineage>
        <taxon>Bacteria</taxon>
        <taxon>Bacillati</taxon>
        <taxon>Actinomycetota</taxon>
        <taxon>Actinomycetes</taxon>
        <taxon>Streptosporangiales</taxon>
        <taxon>Thermomonosporaceae</taxon>
        <taxon>Actinomadura</taxon>
    </lineage>
</organism>
<dbReference type="Proteomes" id="UP001501710">
    <property type="component" value="Unassembled WGS sequence"/>
</dbReference>
<dbReference type="EMBL" id="BAABAS010000004">
    <property type="protein sequence ID" value="GAA4226036.1"/>
    <property type="molecule type" value="Genomic_DNA"/>
</dbReference>
<name>A0ABP8BTY3_9ACTN</name>
<proteinExistence type="predicted"/>
<reference evidence="2" key="1">
    <citation type="journal article" date="2019" name="Int. J. Syst. Evol. Microbiol.">
        <title>The Global Catalogue of Microorganisms (GCM) 10K type strain sequencing project: providing services to taxonomists for standard genome sequencing and annotation.</title>
        <authorList>
            <consortium name="The Broad Institute Genomics Platform"/>
            <consortium name="The Broad Institute Genome Sequencing Center for Infectious Disease"/>
            <person name="Wu L."/>
            <person name="Ma J."/>
        </authorList>
    </citation>
    <scope>NUCLEOTIDE SEQUENCE [LARGE SCALE GENOMIC DNA]</scope>
    <source>
        <strain evidence="2">JCM 17440</strain>
    </source>
</reference>
<evidence type="ECO:0000313" key="2">
    <source>
        <dbReference type="Proteomes" id="UP001501710"/>
    </source>
</evidence>
<protein>
    <submittedName>
        <fullName evidence="1">Uncharacterized protein</fullName>
    </submittedName>
</protein>
<keyword evidence="2" id="KW-1185">Reference proteome</keyword>